<gene>
    <name evidence="2" type="ORF">EGM88_12005</name>
</gene>
<dbReference type="AlphaFoldDB" id="A0A3N4NS97"/>
<keyword evidence="1" id="KW-0732">Signal</keyword>
<feature type="chain" id="PRO_5018066482" evidence="1">
    <location>
        <begin position="24"/>
        <end position="255"/>
    </location>
</feature>
<dbReference type="EMBL" id="RPFJ01000017">
    <property type="protein sequence ID" value="RPD94459.1"/>
    <property type="molecule type" value="Genomic_DNA"/>
</dbReference>
<dbReference type="Proteomes" id="UP000270856">
    <property type="component" value="Unassembled WGS sequence"/>
</dbReference>
<evidence type="ECO:0000256" key="1">
    <source>
        <dbReference type="SAM" id="SignalP"/>
    </source>
</evidence>
<evidence type="ECO:0000313" key="2">
    <source>
        <dbReference type="EMBL" id="RPD94459.1"/>
    </source>
</evidence>
<evidence type="ECO:0000313" key="3">
    <source>
        <dbReference type="Proteomes" id="UP000270856"/>
    </source>
</evidence>
<name>A0A3N4NS97_9FLAO</name>
<sequence>MKTMKTILILALVFMLSPVTLNAQETNNRQSYWIHEDQVKPSKQGDYEKITKEFIEACKKHNLKGADWATARVNNGTYLSITPINNMSDFDKNPLAPLADKMGEDKFNDLFRRFNECYDKHGDRVVVLTPELSYMPNGLTTNTAGQNYRKWHFLHVTPSNITKLKAKIKEIKALYQKKGAKEYFRIYYNGFGTMGDYYLVTISAKDEKSYIELSNQTETLLGDEGKKLMGEMFLLLDKYETTSGWMRPDLGYTAK</sequence>
<protein>
    <submittedName>
        <fullName evidence="2">Uncharacterized protein</fullName>
    </submittedName>
</protein>
<comment type="caution">
    <text evidence="2">The sequence shown here is derived from an EMBL/GenBank/DDBJ whole genome shotgun (WGS) entry which is preliminary data.</text>
</comment>
<feature type="signal peptide" evidence="1">
    <location>
        <begin position="1"/>
        <end position="23"/>
    </location>
</feature>
<accession>A0A3N4NS97</accession>
<proteinExistence type="predicted"/>
<keyword evidence="3" id="KW-1185">Reference proteome</keyword>
<reference evidence="2 3" key="1">
    <citation type="submission" date="2018-11" db="EMBL/GenBank/DDBJ databases">
        <title>Aureibaculum marinum gen. nov., sp. nov., a member of the family Flavobacteriaceae isolated from the Bohai Sea.</title>
        <authorList>
            <person name="Ji X."/>
        </authorList>
    </citation>
    <scope>NUCLEOTIDE SEQUENCE [LARGE SCALE GENOMIC DNA]</scope>
    <source>
        <strain evidence="2 3">BH-SD17</strain>
    </source>
</reference>
<organism evidence="2 3">
    <name type="scientific">Aureibaculum marinum</name>
    <dbReference type="NCBI Taxonomy" id="2487930"/>
    <lineage>
        <taxon>Bacteria</taxon>
        <taxon>Pseudomonadati</taxon>
        <taxon>Bacteroidota</taxon>
        <taxon>Flavobacteriia</taxon>
        <taxon>Flavobacteriales</taxon>
        <taxon>Flavobacteriaceae</taxon>
        <taxon>Aureibaculum</taxon>
    </lineage>
</organism>
<dbReference type="OrthoDB" id="1426903at2"/>